<dbReference type="PDB" id="7VYV">
    <property type="method" value="EM"/>
    <property type="resolution" value="2.32 A"/>
    <property type="chains" value="A/B/C=1-907"/>
</dbReference>
<dbReference type="EMDB" id="EMD-32215"/>
<keyword evidence="5" id="KW-1185">Reference proteome</keyword>
<gene>
    <name evidence="4" type="ORF">GHK3_32</name>
</gene>
<dbReference type="PDB" id="7VZ3">
    <property type="method" value="EM"/>
    <property type="resolution" value="2.46 A"/>
    <property type="chains" value="A/B/C=1-907"/>
</dbReference>
<dbReference type="InterPro" id="IPR011050">
    <property type="entry name" value="Pectin_lyase_fold/virulence"/>
</dbReference>
<feature type="region of interest" description="Disordered" evidence="3">
    <location>
        <begin position="137"/>
        <end position="169"/>
    </location>
</feature>
<evidence type="ECO:0007829" key="7">
    <source>
        <dbReference type="PDB" id="7VYV"/>
    </source>
</evidence>
<name>A0A3S7W7I3_BPGK3</name>
<evidence type="ECO:0000256" key="1">
    <source>
        <dbReference type="ARBA" id="ARBA00004328"/>
    </source>
</evidence>
<dbReference type="GO" id="GO:0019058">
    <property type="term" value="P:viral life cycle"/>
    <property type="evidence" value="ECO:0007669"/>
    <property type="project" value="UniProtKB-ARBA"/>
</dbReference>
<keyword evidence="6 7" id="KW-0002">3D-structure</keyword>
<organismHost>
    <name type="scientific">Klebsiella pneumoniae</name>
    <dbReference type="NCBI Taxonomy" id="573"/>
</organismHost>
<reference evidence="4 5" key="1">
    <citation type="submission" date="2018-09" db="EMBL/GenBank/DDBJ databases">
        <title>Genomics analysis of Klebsiella pneumoniae phage GH-K3.</title>
        <authorList>
            <person name="Cai R."/>
        </authorList>
    </citation>
    <scope>NUCLEOTIDE SEQUENCE [LARGE SCALE GENOMIC DNA]</scope>
    <source>
        <strain evidence="4">Sewage</strain>
    </source>
</reference>
<accession>A0A3S7W7I3</accession>
<dbReference type="SUPFAM" id="SSF51126">
    <property type="entry name" value="Pectin lyase-like"/>
    <property type="match status" value="1"/>
</dbReference>
<feature type="compositionally biased region" description="Basic and acidic residues" evidence="3">
    <location>
        <begin position="145"/>
        <end position="155"/>
    </location>
</feature>
<dbReference type="EMDB" id="EMD-23608"/>
<comment type="subcellular location">
    <subcellularLocation>
        <location evidence="1">Virion</location>
    </subcellularLocation>
</comment>
<protein>
    <submittedName>
        <fullName evidence="4">Depolymerase</fullName>
    </submittedName>
</protein>
<dbReference type="EMBL" id="MH844531">
    <property type="protein sequence ID" value="AYP28213.1"/>
    <property type="molecule type" value="Genomic_DNA"/>
</dbReference>
<dbReference type="EMDB" id="EMD-32219"/>
<evidence type="ECO:0000313" key="4">
    <source>
        <dbReference type="EMBL" id="AYP28213.1"/>
    </source>
</evidence>
<evidence type="ECO:0007829" key="6">
    <source>
        <dbReference type="PDB" id="7LZJ"/>
    </source>
</evidence>
<evidence type="ECO:0000256" key="2">
    <source>
        <dbReference type="ARBA" id="ARBA00022844"/>
    </source>
</evidence>
<dbReference type="GO" id="GO:0051701">
    <property type="term" value="P:biological process involved in interaction with host"/>
    <property type="evidence" value="ECO:0007669"/>
    <property type="project" value="UniProtKB-ARBA"/>
</dbReference>
<reference evidence="7 8" key="3">
    <citation type="journal article" date="2023" name="Microbiol. Spectr.">
        <title>Structural biology and functional features of phage-derived depolymerase Depo32 on &lt;i&gt;Klebsiella pneumoniae&lt;/i&gt; with K2 serotype capsular polysaccharides.</title>
        <authorList>
            <person name="Cai R."/>
            <person name="Ren Z."/>
            <person name="Zhao R."/>
            <person name="Lu Y."/>
            <person name="Wang X."/>
            <person name="Guo Z."/>
            <person name="Song J."/>
            <person name="Xiang W."/>
            <person name="Du R."/>
            <person name="Zhang X."/>
            <person name="Han W."/>
            <person name="Ru H."/>
            <person name="Gu J."/>
        </authorList>
    </citation>
    <scope>STRUCTURE BY ELECTRON MICROSCOPY (2.32 ANGSTROMS)</scope>
</reference>
<evidence type="ECO:0000313" key="5">
    <source>
        <dbReference type="Proteomes" id="UP000293640"/>
    </source>
</evidence>
<dbReference type="Gene3D" id="6.10.140.1630">
    <property type="match status" value="1"/>
</dbReference>
<reference evidence="6" key="2">
    <citation type="journal article" date="2021" name="Microbiol. Spectr.">
        <title>Mechanistic Insights into the Capsule-Targeting Depolymerase from a Klebsiella pneumoniae Bacteriophage.</title>
        <authorList>
            <person name="Dunstan R.A."/>
            <person name="Bamert R.S."/>
            <person name="Belousoff M.J."/>
            <person name="Short F.L."/>
            <person name="Barlow C.K."/>
            <person name="Pickard D.J."/>
            <person name="Wilksch J.J."/>
            <person name="Schittenhelm R.B."/>
            <person name="Strugnell R.A."/>
            <person name="Dougan G."/>
            <person name="Lithgow T."/>
        </authorList>
    </citation>
    <scope>STRUCTURE BY ELECTRON MICROSCOPY (2.70 ANGSTROMS)</scope>
</reference>
<sequence length="907" mass="98564">MALYREGKAAMAADGTVTGTGTKWQSSLSLIRPGATIMFLSSPIQMAVVNKVVSDTEIKAITTNGAVVASTDYAILLSDSLTVDGLAQDVAETLRYYQSQETVIADAVEFFKEFDFESLQNLANQIKADSEASESSAAAAAASESKAKTSEDNAKSSENAAKNSEVAAETTRDQIQQIIDNAGDQSTLVVLAQPDGFDSIGRVSSFAALRNLKPKKSGQHVLLTSYYDGWAAENKMPTGGGEFISSIGTATDDGGYIAAGPGYYWTRVVNNNSFTAEDFGCKTTATPPPNFNVLPAELFDNTARMQAAFNLAISKSFKLNLSAGTYYFESSDTLRITGPIHIEGRPGTVFYHNPSNKANPKTDAFMNISGCSMGRISSINCFSNSYLGKGINFDRSVGDNRKLVLEHVYVDTFRWGFYVGEPECINQIEFHSCRAQSNYFQGIFIESFKEGQEYGHSAPVHFFNTICNGNGPTSFALGATYKTTKNEYIKVMDSVNDVGCQAYFQGLSNVQYIGGQLSGHGSPRNTSLATITQCNSFIIYGTDLEDINGFTTDGTAITADNIDTIESNYLKDISGAAIVVSSCLGFKIDSPHIFKIKTLSTIKLMNNTYNYEIGGFTPDEALKYNVWDANGLATNRISGVIHPRLVNSRLGINSVAFDNMSNKLDVSSLIHNETSQIIGLTPSTGSNVPHTRIMWSNGAMYSSTDLNNGFRLNYLSNHNEPLTPMHLYNEFSVSEFGGSVTESNALDEIKYIFIQTTYANSGDGRFIIQALDASGSVLSSNWYSPQSFNSTFPISGFVRFDVPTGAKKIRYGFVNSANYTGSLRSHFMSGFAYNKRFFLKIYAVYNDLGRYGQFEPPYSVAIDRFRVGDNTTQMPSIPASSATDVAGVNEVINSLLASLKANGFMSS</sequence>
<dbReference type="SMR" id="A0A3S7W7I3"/>
<dbReference type="Proteomes" id="UP000293640">
    <property type="component" value="Segment"/>
</dbReference>
<keyword evidence="2" id="KW-0946">Virion</keyword>
<dbReference type="GO" id="GO:0044423">
    <property type="term" value="C:virion component"/>
    <property type="evidence" value="ECO:0007669"/>
    <property type="project" value="UniProtKB-KW"/>
</dbReference>
<organism evidence="4 5">
    <name type="scientific">Klebsiella phage GH-K3</name>
    <name type="common">Bacteriophage GH-K3</name>
    <dbReference type="NCBI Taxonomy" id="2419608"/>
    <lineage>
        <taxon>Viruses</taxon>
        <taxon>Duplodnaviria</taxon>
        <taxon>Heunggongvirae</taxon>
        <taxon>Uroviricota</taxon>
        <taxon>Caudoviricetes</taxon>
        <taxon>Drexlerviridae</taxon>
        <taxon>Webervirus</taxon>
        <taxon>Webervirus GHK3</taxon>
    </lineage>
</organism>
<dbReference type="PDB" id="7LZJ">
    <property type="method" value="EM"/>
    <property type="resolution" value="2.70 A"/>
    <property type="chains" value="A/B/C=1-907"/>
</dbReference>
<evidence type="ECO:0007829" key="8">
    <source>
        <dbReference type="PDB" id="7VZ3"/>
    </source>
</evidence>
<proteinExistence type="evidence at protein level"/>
<evidence type="ECO:0000256" key="3">
    <source>
        <dbReference type="SAM" id="MobiDB-lite"/>
    </source>
</evidence>